<dbReference type="Pfam" id="PF04069">
    <property type="entry name" value="OpuAC"/>
    <property type="match status" value="1"/>
</dbReference>
<proteinExistence type="predicted"/>
<dbReference type="Proteomes" id="UP000189661">
    <property type="component" value="Chromosome"/>
</dbReference>
<name>A0ABN4XM59_9BACL</name>
<reference evidence="3 4" key="1">
    <citation type="submission" date="2017-01" db="EMBL/GenBank/DDBJ databases">
        <title>Planococcus faecalis genome complete sequence.</title>
        <authorList>
            <person name="Lee P.C."/>
        </authorList>
    </citation>
    <scope>NUCLEOTIDE SEQUENCE [LARGE SCALE GENOMIC DNA]</scope>
    <source>
        <strain evidence="3 4">AJ003</strain>
    </source>
</reference>
<dbReference type="SUPFAM" id="SSF53850">
    <property type="entry name" value="Periplasmic binding protein-like II"/>
    <property type="match status" value="1"/>
</dbReference>
<organism evidence="3 4">
    <name type="scientific">Planococcus faecalis</name>
    <dbReference type="NCBI Taxonomy" id="1598147"/>
    <lineage>
        <taxon>Bacteria</taxon>
        <taxon>Bacillati</taxon>
        <taxon>Bacillota</taxon>
        <taxon>Bacilli</taxon>
        <taxon>Bacillales</taxon>
        <taxon>Caryophanaceae</taxon>
        <taxon>Planococcus</taxon>
    </lineage>
</organism>
<feature type="chain" id="PRO_5045945353" evidence="1">
    <location>
        <begin position="21"/>
        <end position="306"/>
    </location>
</feature>
<feature type="signal peptide" evidence="1">
    <location>
        <begin position="1"/>
        <end position="20"/>
    </location>
</feature>
<protein>
    <submittedName>
        <fullName evidence="3">Glycine/betaine ABC transporter substrate-binding protein</fullName>
    </submittedName>
</protein>
<accession>A0ABN4XM59</accession>
<gene>
    <name evidence="3" type="ORF">AJGP001_16325</name>
</gene>
<dbReference type="InterPro" id="IPR007210">
    <property type="entry name" value="ABC_Gly_betaine_transp_sub-bd"/>
</dbReference>
<dbReference type="Gene3D" id="3.40.190.120">
    <property type="entry name" value="Osmoprotection protein (prox), domain 2"/>
    <property type="match status" value="1"/>
</dbReference>
<dbReference type="CDD" id="cd13611">
    <property type="entry name" value="PBP2_YehZ"/>
    <property type="match status" value="1"/>
</dbReference>
<keyword evidence="1" id="KW-0732">Signal</keyword>
<evidence type="ECO:0000313" key="3">
    <source>
        <dbReference type="EMBL" id="AQU80757.1"/>
    </source>
</evidence>
<dbReference type="EMBL" id="CP019401">
    <property type="protein sequence ID" value="AQU80757.1"/>
    <property type="molecule type" value="Genomic_DNA"/>
</dbReference>
<feature type="domain" description="ABC-type glycine betaine transport system substrate-binding" evidence="2">
    <location>
        <begin position="27"/>
        <end position="292"/>
    </location>
</feature>
<dbReference type="PROSITE" id="PS51257">
    <property type="entry name" value="PROKAR_LIPOPROTEIN"/>
    <property type="match status" value="1"/>
</dbReference>
<keyword evidence="4" id="KW-1185">Reference proteome</keyword>
<sequence length="306" mass="34106">MNLLKLVPLLIAAVILSACSGIGVTGKEVTVGGKNYTEQYLLSEMTAFLLVDEGFKVNQMNNLGSSVVRSALENGQVDMMWEYTGTALITYMGEESIADPDAAFEKVKENDIKNDIHWMNMSGVNNTYALAMRSEQSEELGIKSISDLSDYVNENPGKLTMAADAEFANRSDGLPGVEETYGFEFGSSQVRQMDLGLTQRTLDNEQVDVSVAFETDATIRNYDLVVLEDDKRFFPPYRAAVAINQEVFEEYPEIEEITARLAESLNSDIMRELNYLVDIEGQSVSVVAYDWLVENDFLEEELLAVK</sequence>
<dbReference type="RefSeq" id="WP_071152821.1">
    <property type="nucleotide sequence ID" value="NZ_CP019401.1"/>
</dbReference>
<dbReference type="Gene3D" id="3.40.190.10">
    <property type="entry name" value="Periplasmic binding protein-like II"/>
    <property type="match status" value="1"/>
</dbReference>
<evidence type="ECO:0000256" key="1">
    <source>
        <dbReference type="SAM" id="SignalP"/>
    </source>
</evidence>
<evidence type="ECO:0000313" key="4">
    <source>
        <dbReference type="Proteomes" id="UP000189661"/>
    </source>
</evidence>
<evidence type="ECO:0000259" key="2">
    <source>
        <dbReference type="Pfam" id="PF04069"/>
    </source>
</evidence>